<dbReference type="RefSeq" id="WP_132795104.1">
    <property type="nucleotide sequence ID" value="NZ_SLXM01000006.1"/>
</dbReference>
<reference evidence="2 3" key="1">
    <citation type="submission" date="2019-03" db="EMBL/GenBank/DDBJ databases">
        <title>Genomic Encyclopedia of Type Strains, Phase IV (KMG-IV): sequencing the most valuable type-strain genomes for metagenomic binning, comparative biology and taxonomic classification.</title>
        <authorList>
            <person name="Goeker M."/>
        </authorList>
    </citation>
    <scope>NUCLEOTIDE SEQUENCE [LARGE SCALE GENOMIC DNA]</scope>
    <source>
        <strain evidence="2 3">DSM 14836</strain>
    </source>
</reference>
<feature type="domain" description="Type IX secretion system protein PorV" evidence="1">
    <location>
        <begin position="23"/>
        <end position="180"/>
    </location>
</feature>
<comment type="caution">
    <text evidence="2">The sequence shown here is derived from an EMBL/GenBank/DDBJ whole genome shotgun (WGS) entry which is preliminary data.</text>
</comment>
<organism evidence="2 3">
    <name type="scientific">Tenacibaculum skagerrakense</name>
    <dbReference type="NCBI Taxonomy" id="186571"/>
    <lineage>
        <taxon>Bacteria</taxon>
        <taxon>Pseudomonadati</taxon>
        <taxon>Bacteroidota</taxon>
        <taxon>Flavobacteriia</taxon>
        <taxon>Flavobacteriales</taxon>
        <taxon>Flavobacteriaceae</taxon>
        <taxon>Tenacibaculum</taxon>
    </lineage>
</organism>
<gene>
    <name evidence="2" type="ORF">EV195_106245</name>
</gene>
<dbReference type="InterPro" id="IPR045741">
    <property type="entry name" value="PorV"/>
</dbReference>
<evidence type="ECO:0000313" key="2">
    <source>
        <dbReference type="EMBL" id="TCP24437.1"/>
    </source>
</evidence>
<dbReference type="AlphaFoldDB" id="A0A4R2NRJ7"/>
<dbReference type="Proteomes" id="UP000294564">
    <property type="component" value="Unassembled WGS sequence"/>
</dbReference>
<protein>
    <recommendedName>
        <fullName evidence="1">Type IX secretion system protein PorV domain-containing protein</fullName>
    </recommendedName>
</protein>
<evidence type="ECO:0000259" key="1">
    <source>
        <dbReference type="Pfam" id="PF19572"/>
    </source>
</evidence>
<evidence type="ECO:0000313" key="3">
    <source>
        <dbReference type="Proteomes" id="UP000294564"/>
    </source>
</evidence>
<accession>A0A4R2NRJ7</accession>
<keyword evidence="3" id="KW-1185">Reference proteome</keyword>
<dbReference type="EMBL" id="SLXM01000006">
    <property type="protein sequence ID" value="TCP24437.1"/>
    <property type="molecule type" value="Genomic_DNA"/>
</dbReference>
<name>A0A4R2NRJ7_9FLAO</name>
<proteinExistence type="predicted"/>
<sequence>MLKKITSILFFFVVIHTIAQVAGTSSFSFLNTATDARQIALGGKILTLVDDVDQPKWNPAVINIDLDRRLSVNYTSYLADISIGSVSYAHRFNRHSPTFHSNITYVNYGTLIQADEEGNETGTFGASDVALSAGYAYQIPNSSISIGANARLIYSSIANFSSSAFTVDLGAVYYNIEKPYIFSLVLRNIGTQITSFNGVSEKIPFEIAIGASYMLENVPFRLYGTIDNLQQWNISVANPSNSISDLEGNVTEEEISFLDNAFRHVIIGAELFPKRAVNLRIGYNFRRGKELQVQNVRTFGGISFGFGLRMNKVKLNYAYSRFHSASSVSTFGLTIDFNKDYRRDISTNY</sequence>
<dbReference type="OrthoDB" id="9809953at2"/>
<dbReference type="Pfam" id="PF19572">
    <property type="entry name" value="PorV"/>
    <property type="match status" value="1"/>
</dbReference>
<dbReference type="NCBIfam" id="NF033711">
    <property type="entry name" value="T9SS_PorQ"/>
    <property type="match status" value="1"/>
</dbReference>
<dbReference type="NCBIfam" id="NF033709">
    <property type="entry name" value="PorV_fam"/>
    <property type="match status" value="1"/>
</dbReference>